<dbReference type="PATRIC" id="fig|1315283.4.peg.2507"/>
<feature type="transmembrane region" description="Helical" evidence="1">
    <location>
        <begin position="27"/>
        <end position="46"/>
    </location>
</feature>
<accession>A0A0U2IT02</accession>
<dbReference type="PIRSF" id="PIRSF011443">
    <property type="entry name" value="YgjV"/>
    <property type="match status" value="1"/>
</dbReference>
<dbReference type="EMBL" id="CP011034">
    <property type="protein sequence ID" value="ALS33919.1"/>
    <property type="molecule type" value="Genomic_DNA"/>
</dbReference>
<dbReference type="InterPro" id="IPR026267">
    <property type="entry name" value="YgjV"/>
</dbReference>
<dbReference type="Proteomes" id="UP000065261">
    <property type="component" value="Chromosome I"/>
</dbReference>
<evidence type="ECO:0008006" key="4">
    <source>
        <dbReference type="Google" id="ProtNLM"/>
    </source>
</evidence>
<keyword evidence="1" id="KW-0472">Membrane</keyword>
<proteinExistence type="predicted"/>
<name>A0A0U2IT02_9GAMM</name>
<protein>
    <recommendedName>
        <fullName evidence="4">Inner membrane protein</fullName>
    </recommendedName>
</protein>
<organism evidence="2">
    <name type="scientific">Pseudoalteromonas translucida KMM 520</name>
    <dbReference type="NCBI Taxonomy" id="1315283"/>
    <lineage>
        <taxon>Bacteria</taxon>
        <taxon>Pseudomonadati</taxon>
        <taxon>Pseudomonadota</taxon>
        <taxon>Gammaproteobacteria</taxon>
        <taxon>Alteromonadales</taxon>
        <taxon>Pseudoalteromonadaceae</taxon>
        <taxon>Pseudoalteromonas</taxon>
    </lineage>
</organism>
<keyword evidence="1" id="KW-0812">Transmembrane</keyword>
<evidence type="ECO:0000313" key="3">
    <source>
        <dbReference type="Proteomes" id="UP000065261"/>
    </source>
</evidence>
<dbReference type="OrthoDB" id="7858522at2"/>
<dbReference type="KEGG" id="ptn:PTRA_a2877"/>
<feature type="transmembrane region" description="Helical" evidence="1">
    <location>
        <begin position="67"/>
        <end position="86"/>
    </location>
</feature>
<keyword evidence="1" id="KW-1133">Transmembrane helix</keyword>
<dbReference type="InterPro" id="IPR019629">
    <property type="entry name" value="Uncharacterised_HI1736/YgjV"/>
</dbReference>
<sequence length="165" mass="18872">MFLIAQSLVAIATLLDLASFQFKSRSLILTCLFMSVLLTAVHFFMLGHNSAGCLMLIAAFRYFYCIYARKTWAMYAFMLLCCVAVYFTWQDWFSALALIATLIQTFASFQKHDLHMRLCMVVGTLFWISHNVFADSPVAIVMESLFLSSNLVGLYRFYSTKKIPC</sequence>
<gene>
    <name evidence="2" type="ORF">PTRA_a2877</name>
</gene>
<reference evidence="2 3" key="1">
    <citation type="submission" date="2015-03" db="EMBL/GenBank/DDBJ databases">
        <authorList>
            <person name="Murphy D."/>
        </authorList>
    </citation>
    <scope>NUCLEOTIDE SEQUENCE [LARGE SCALE GENOMIC DNA]</scope>
    <source>
        <strain evidence="2 3">KMM 520</strain>
    </source>
</reference>
<dbReference type="RefSeq" id="WP_058374022.1">
    <property type="nucleotide sequence ID" value="NZ_CP011034.1"/>
</dbReference>
<dbReference type="Pfam" id="PF10688">
    <property type="entry name" value="Imp-YgjV"/>
    <property type="match status" value="1"/>
</dbReference>
<evidence type="ECO:0000256" key="1">
    <source>
        <dbReference type="SAM" id="Phobius"/>
    </source>
</evidence>
<feature type="transmembrane region" description="Helical" evidence="1">
    <location>
        <begin position="92"/>
        <end position="109"/>
    </location>
</feature>
<evidence type="ECO:0000313" key="2">
    <source>
        <dbReference type="EMBL" id="ALS33919.1"/>
    </source>
</evidence>
<dbReference type="AlphaFoldDB" id="A0A0U2IT02"/>